<proteinExistence type="predicted"/>
<gene>
    <name evidence="2" type="ORF">BD749_3346</name>
</gene>
<comment type="caution">
    <text evidence="2">The sequence shown here is derived from an EMBL/GenBank/DDBJ whole genome shotgun (WGS) entry which is preliminary data.</text>
</comment>
<sequence>MKMRKILVASLIAASVFSASGCKDYLDVNTNPNGPDALLQPELFLPQIQSEMAVAVQWDGRFAGQYVQNWANTTANNAIDQHGNPLSDTYAQLWRAVYWSMGYNLSDMIESGERSKKYDFVGVGHIMRAYGWQTLTDYHGPVIMTEAFDPEKRVFNYDEQDVVYPEIKRLLEEGIKSLERTDGLDAGSSGLAKSDLIYAGNREQWKRFAYGMLAINAHRLTNKASYDPNKVIEYVDKSLASNADNAMIRFEGTVSANTNFFGPLRNNIASNRQTKYIVGLLDGTNAALTDANLQGTDPVFANQHLKDPRITAMLAPSPDGEYRGITPTLGLTEFPSSTDPRIPKNLWNATGVSTVPTGPQIYFFANAAKFPLMTYSQLQFIKAEAAWIAGKKDIALQAYRNGVTAHIDFARAYAPDPAVYDTRKAAYLASEVMMPTNTEGLTLSKIMLQKYIATWGWGFLETWSDMRRYHYNQDGEVYTGFVLPSALNVANMGKPAYRARPRYNSDYMWNQEAIRAMGGFEEDYHTFETWFSKR</sequence>
<reference evidence="2 3" key="1">
    <citation type="submission" date="2017-12" db="EMBL/GenBank/DDBJ databases">
        <title>Genomic Encyclopedia of Type Strains, Phase III (KMG-III): the genomes of soil and plant-associated and newly described type strains.</title>
        <authorList>
            <person name="Whitman W."/>
        </authorList>
    </citation>
    <scope>NUCLEOTIDE SEQUENCE [LARGE SCALE GENOMIC DNA]</scope>
    <source>
        <strain evidence="2 3">LP43</strain>
    </source>
</reference>
<evidence type="ECO:0000256" key="1">
    <source>
        <dbReference type="SAM" id="SignalP"/>
    </source>
</evidence>
<dbReference type="Pfam" id="PF12771">
    <property type="entry name" value="SusD-like_2"/>
    <property type="match status" value="1"/>
</dbReference>
<dbReference type="InterPro" id="IPR011990">
    <property type="entry name" value="TPR-like_helical_dom_sf"/>
</dbReference>
<evidence type="ECO:0000313" key="2">
    <source>
        <dbReference type="EMBL" id="PKV63502.1"/>
    </source>
</evidence>
<dbReference type="PROSITE" id="PS51257">
    <property type="entry name" value="PROKAR_LIPOPROTEIN"/>
    <property type="match status" value="1"/>
</dbReference>
<organism evidence="2 3">
    <name type="scientific">Pontibacter ramchanderi</name>
    <dbReference type="NCBI Taxonomy" id="1179743"/>
    <lineage>
        <taxon>Bacteria</taxon>
        <taxon>Pseudomonadati</taxon>
        <taxon>Bacteroidota</taxon>
        <taxon>Cytophagia</taxon>
        <taxon>Cytophagales</taxon>
        <taxon>Hymenobacteraceae</taxon>
        <taxon>Pontibacter</taxon>
    </lineage>
</organism>
<protein>
    <submittedName>
        <fullName evidence="2">SusD-like starch-binding protein associating with outer membrane</fullName>
    </submittedName>
</protein>
<accession>A0A2N3U9T7</accession>
<feature type="signal peptide" evidence="1">
    <location>
        <begin position="1"/>
        <end position="21"/>
    </location>
</feature>
<dbReference type="Proteomes" id="UP000233782">
    <property type="component" value="Unassembled WGS sequence"/>
</dbReference>
<evidence type="ECO:0000313" key="3">
    <source>
        <dbReference type="Proteomes" id="UP000233782"/>
    </source>
</evidence>
<feature type="chain" id="PRO_5014788200" evidence="1">
    <location>
        <begin position="22"/>
        <end position="534"/>
    </location>
</feature>
<dbReference type="Gene3D" id="1.25.40.390">
    <property type="match status" value="1"/>
</dbReference>
<dbReference type="EMBL" id="PJMU01000003">
    <property type="protein sequence ID" value="PKV63502.1"/>
    <property type="molecule type" value="Genomic_DNA"/>
</dbReference>
<keyword evidence="3" id="KW-1185">Reference proteome</keyword>
<keyword evidence="1" id="KW-0732">Signal</keyword>
<dbReference type="SUPFAM" id="SSF48452">
    <property type="entry name" value="TPR-like"/>
    <property type="match status" value="1"/>
</dbReference>
<dbReference type="OrthoDB" id="622163at2"/>
<name>A0A2N3U9T7_9BACT</name>
<dbReference type="InterPro" id="IPR041662">
    <property type="entry name" value="SusD-like_2"/>
</dbReference>
<dbReference type="AlphaFoldDB" id="A0A2N3U9T7"/>